<organism evidence="2 3">
    <name type="scientific">Dentiscutata erythropus</name>
    <dbReference type="NCBI Taxonomy" id="1348616"/>
    <lineage>
        <taxon>Eukaryota</taxon>
        <taxon>Fungi</taxon>
        <taxon>Fungi incertae sedis</taxon>
        <taxon>Mucoromycota</taxon>
        <taxon>Glomeromycotina</taxon>
        <taxon>Glomeromycetes</taxon>
        <taxon>Diversisporales</taxon>
        <taxon>Gigasporaceae</taxon>
        <taxon>Dentiscutata</taxon>
    </lineage>
</organism>
<protein>
    <submittedName>
        <fullName evidence="2">5142_t:CDS:1</fullName>
    </submittedName>
</protein>
<dbReference type="OrthoDB" id="2336228at2759"/>
<dbReference type="Proteomes" id="UP000789405">
    <property type="component" value="Unassembled WGS sequence"/>
</dbReference>
<dbReference type="InterPro" id="IPR029063">
    <property type="entry name" value="SAM-dependent_MTases_sf"/>
</dbReference>
<accession>A0A9N9CCH3</accession>
<dbReference type="Pfam" id="PF13649">
    <property type="entry name" value="Methyltransf_25"/>
    <property type="match status" value="1"/>
</dbReference>
<dbReference type="CDD" id="cd02440">
    <property type="entry name" value="AdoMet_MTases"/>
    <property type="match status" value="1"/>
</dbReference>
<dbReference type="PANTHER" id="PTHR43591:SF24">
    <property type="entry name" value="2-METHOXY-6-POLYPRENYL-1,4-BENZOQUINOL METHYLASE, MITOCHONDRIAL"/>
    <property type="match status" value="1"/>
</dbReference>
<dbReference type="AlphaFoldDB" id="A0A9N9CCH3"/>
<evidence type="ECO:0000259" key="1">
    <source>
        <dbReference type="Pfam" id="PF13649"/>
    </source>
</evidence>
<dbReference type="EMBL" id="CAJVPY010003559">
    <property type="protein sequence ID" value="CAG8595000.1"/>
    <property type="molecule type" value="Genomic_DNA"/>
</dbReference>
<feature type="domain" description="Methyltransferase" evidence="1">
    <location>
        <begin position="73"/>
        <end position="162"/>
    </location>
</feature>
<name>A0A9N9CCH3_9GLOM</name>
<dbReference type="Gene3D" id="3.40.50.150">
    <property type="entry name" value="Vaccinia Virus protein VP39"/>
    <property type="match status" value="1"/>
</dbReference>
<evidence type="ECO:0000313" key="2">
    <source>
        <dbReference type="EMBL" id="CAG8595000.1"/>
    </source>
</evidence>
<reference evidence="2" key="1">
    <citation type="submission" date="2021-06" db="EMBL/GenBank/DDBJ databases">
        <authorList>
            <person name="Kallberg Y."/>
            <person name="Tangrot J."/>
            <person name="Rosling A."/>
        </authorList>
    </citation>
    <scope>NUCLEOTIDE SEQUENCE</scope>
    <source>
        <strain evidence="2">MA453B</strain>
    </source>
</reference>
<evidence type="ECO:0000313" key="3">
    <source>
        <dbReference type="Proteomes" id="UP000789405"/>
    </source>
</evidence>
<sequence>MGNRISKFKKKIFINDINDNHKHCETTISNTGFPVVDNELDEEKRHHELMVNIWNSTFSSPVESILKHGNAKVLDIGCGFGVWIYDMALNYPLSHFTGIDIITPKDTLLSNVRLIQADVLKGLKYSDCSFDYIHSRDLFWYITTKDASKLFPDLLRILKPGGWIESVEYVTEITNPGPNTKFLTDTLSSYLRNHGVCPDGFYKNLSKLFKENNLEYQIEEKVIYISDSEVTAKKFLIVFKMVKSVILEYTSIGSEKYDEILDKVSAELIEYKSYVRSLRHFGKKL</sequence>
<keyword evidence="3" id="KW-1185">Reference proteome</keyword>
<proteinExistence type="predicted"/>
<dbReference type="PANTHER" id="PTHR43591">
    <property type="entry name" value="METHYLTRANSFERASE"/>
    <property type="match status" value="1"/>
</dbReference>
<gene>
    <name evidence="2" type="ORF">DERYTH_LOCUS7348</name>
</gene>
<dbReference type="InterPro" id="IPR041698">
    <property type="entry name" value="Methyltransf_25"/>
</dbReference>
<dbReference type="SUPFAM" id="SSF53335">
    <property type="entry name" value="S-adenosyl-L-methionine-dependent methyltransferases"/>
    <property type="match status" value="1"/>
</dbReference>
<comment type="caution">
    <text evidence="2">The sequence shown here is derived from an EMBL/GenBank/DDBJ whole genome shotgun (WGS) entry which is preliminary data.</text>
</comment>
<dbReference type="GO" id="GO:0008168">
    <property type="term" value="F:methyltransferase activity"/>
    <property type="evidence" value="ECO:0007669"/>
    <property type="project" value="TreeGrafter"/>
</dbReference>